<feature type="region of interest" description="Disordered" evidence="5">
    <location>
        <begin position="329"/>
        <end position="354"/>
    </location>
</feature>
<keyword evidence="2 4" id="KW-0479">Metal-binding</keyword>
<protein>
    <submittedName>
        <fullName evidence="8">CxxC motif-containing protein (DUF1111 family)</fullName>
    </submittedName>
</protein>
<feature type="chain" id="PRO_5015183386" evidence="6">
    <location>
        <begin position="30"/>
        <end position="515"/>
    </location>
</feature>
<feature type="domain" description="Cytochrome c" evidence="7">
    <location>
        <begin position="383"/>
        <end position="515"/>
    </location>
</feature>
<dbReference type="GO" id="GO:0046872">
    <property type="term" value="F:metal ion binding"/>
    <property type="evidence" value="ECO:0007669"/>
    <property type="project" value="UniProtKB-KW"/>
</dbReference>
<dbReference type="PIRSF" id="PIRSF028099">
    <property type="entry name" value="DUF1111"/>
    <property type="match status" value="1"/>
</dbReference>
<dbReference type="GO" id="GO:0004130">
    <property type="term" value="F:cytochrome-c peroxidase activity"/>
    <property type="evidence" value="ECO:0007669"/>
    <property type="project" value="TreeGrafter"/>
</dbReference>
<evidence type="ECO:0000256" key="1">
    <source>
        <dbReference type="ARBA" id="ARBA00022617"/>
    </source>
</evidence>
<dbReference type="InterPro" id="IPR009056">
    <property type="entry name" value="Cyt_c-like_dom"/>
</dbReference>
<feature type="compositionally biased region" description="Polar residues" evidence="5">
    <location>
        <begin position="336"/>
        <end position="354"/>
    </location>
</feature>
<dbReference type="GO" id="GO:0020037">
    <property type="term" value="F:heme binding"/>
    <property type="evidence" value="ECO:0007669"/>
    <property type="project" value="InterPro"/>
</dbReference>
<dbReference type="InterPro" id="IPR051395">
    <property type="entry name" value="Cytochrome_c_Peroxidase/MauG"/>
</dbReference>
<keyword evidence="9" id="KW-1185">Reference proteome</keyword>
<dbReference type="SUPFAM" id="SSF46626">
    <property type="entry name" value="Cytochrome c"/>
    <property type="match status" value="1"/>
</dbReference>
<evidence type="ECO:0000313" key="8">
    <source>
        <dbReference type="EMBL" id="PSL20905.1"/>
    </source>
</evidence>
<reference evidence="8 9" key="1">
    <citation type="submission" date="2018-03" db="EMBL/GenBank/DDBJ databases">
        <title>Genomic Encyclopedia of Archaeal and Bacterial Type Strains, Phase II (KMG-II): from individual species to whole genera.</title>
        <authorList>
            <person name="Goeker M."/>
        </authorList>
    </citation>
    <scope>NUCLEOTIDE SEQUENCE [LARGE SCALE GENOMIC DNA]</scope>
    <source>
        <strain evidence="8 9">DSM 100673</strain>
    </source>
</reference>
<keyword evidence="1 4" id="KW-0349">Heme</keyword>
<dbReference type="Pfam" id="PF06537">
    <property type="entry name" value="DHOR"/>
    <property type="match status" value="1"/>
</dbReference>
<dbReference type="PANTHER" id="PTHR30600:SF4">
    <property type="entry name" value="CYTOCHROME C DOMAIN-CONTAINING PROTEIN"/>
    <property type="match status" value="1"/>
</dbReference>
<sequence length="515" mass="55649">MTLANVSERAPSRSLTMVLALCAGTSAFASPYGEPHLDVIPRTEIETARIQAVTAPTSDFTQPEVFETRPAGAATATAQPSAKAFLNPSTNMNEDVGLDFVVGQSLFEKLWVQAPTATISSDGLGPLYNARACSVCHPRNGRGRPPTGAHDNTGSLFMRVSIPKAISALSPAELERLSNAPEPQYGLQVQDKSIAAVSAEGRTRVSYEPLPVILGDGTVIELQKPTYTLENLGYGPLHPQAQLSPRVAQQMIGHGLLEAIPEADILANADPADTNGDGISGRANRVWSAPFDQWMLGRFGHKAGAPTVRGQSMDAANGDIGLSSPLRPAASGDCTPAQTQCQRAPNGNSPSQDNVEISETVMDLMTFYTRNIAVPRRRNADDPTVLRGKELFYDASCTACHTPKFVTHRLKDRPEQSFQLIWPHTDLLLHDMGDGLADHRPEWQATGREWRTPPLWGIGLTQTVSGHSQFLHDGRARTLLEAILWHGGEAKAARDAVRQMPKPDRDALIAFLESL</sequence>
<evidence type="ECO:0000313" key="9">
    <source>
        <dbReference type="Proteomes" id="UP000240418"/>
    </source>
</evidence>
<evidence type="ECO:0000256" key="4">
    <source>
        <dbReference type="PROSITE-ProRule" id="PRU00433"/>
    </source>
</evidence>
<keyword evidence="6" id="KW-0732">Signal</keyword>
<dbReference type="InterPro" id="IPR036909">
    <property type="entry name" value="Cyt_c-like_dom_sf"/>
</dbReference>
<accession>A0A2P8FGR1</accession>
<dbReference type="RefSeq" id="WP_423827725.1">
    <property type="nucleotide sequence ID" value="NZ_PYGJ01000002.1"/>
</dbReference>
<proteinExistence type="predicted"/>
<dbReference type="AlphaFoldDB" id="A0A2P8FGR1"/>
<dbReference type="Gene3D" id="1.10.760.10">
    <property type="entry name" value="Cytochrome c-like domain"/>
    <property type="match status" value="1"/>
</dbReference>
<evidence type="ECO:0000256" key="2">
    <source>
        <dbReference type="ARBA" id="ARBA00022723"/>
    </source>
</evidence>
<dbReference type="EMBL" id="PYGJ01000002">
    <property type="protein sequence ID" value="PSL20905.1"/>
    <property type="molecule type" value="Genomic_DNA"/>
</dbReference>
<comment type="caution">
    <text evidence="8">The sequence shown here is derived from an EMBL/GenBank/DDBJ whole genome shotgun (WGS) entry which is preliminary data.</text>
</comment>
<dbReference type="PROSITE" id="PS51007">
    <property type="entry name" value="CYTC"/>
    <property type="match status" value="1"/>
</dbReference>
<evidence type="ECO:0000256" key="3">
    <source>
        <dbReference type="ARBA" id="ARBA00023004"/>
    </source>
</evidence>
<keyword evidence="3 4" id="KW-0408">Iron</keyword>
<dbReference type="GO" id="GO:0009055">
    <property type="term" value="F:electron transfer activity"/>
    <property type="evidence" value="ECO:0007669"/>
    <property type="project" value="InterPro"/>
</dbReference>
<gene>
    <name evidence="8" type="ORF">CLV88_10222</name>
</gene>
<evidence type="ECO:0000256" key="6">
    <source>
        <dbReference type="SAM" id="SignalP"/>
    </source>
</evidence>
<name>A0A2P8FGR1_9RHOB</name>
<dbReference type="Proteomes" id="UP000240418">
    <property type="component" value="Unassembled WGS sequence"/>
</dbReference>
<evidence type="ECO:0000256" key="5">
    <source>
        <dbReference type="SAM" id="MobiDB-lite"/>
    </source>
</evidence>
<feature type="signal peptide" evidence="6">
    <location>
        <begin position="1"/>
        <end position="29"/>
    </location>
</feature>
<evidence type="ECO:0000259" key="7">
    <source>
        <dbReference type="PROSITE" id="PS51007"/>
    </source>
</evidence>
<organism evidence="8 9">
    <name type="scientific">Shimia abyssi</name>
    <dbReference type="NCBI Taxonomy" id="1662395"/>
    <lineage>
        <taxon>Bacteria</taxon>
        <taxon>Pseudomonadati</taxon>
        <taxon>Pseudomonadota</taxon>
        <taxon>Alphaproteobacteria</taxon>
        <taxon>Rhodobacterales</taxon>
        <taxon>Roseobacteraceae</taxon>
    </lineage>
</organism>
<dbReference type="InterPro" id="IPR010538">
    <property type="entry name" value="DHOR"/>
</dbReference>
<dbReference type="PANTHER" id="PTHR30600">
    <property type="entry name" value="CYTOCHROME C PEROXIDASE-RELATED"/>
    <property type="match status" value="1"/>
</dbReference>